<evidence type="ECO:0000256" key="8">
    <source>
        <dbReference type="HAMAP-Rule" id="MF_00316"/>
    </source>
</evidence>
<dbReference type="HAMAP" id="MF_00316">
    <property type="entry name" value="MobA"/>
    <property type="match status" value="1"/>
</dbReference>
<reference evidence="10 11" key="1">
    <citation type="submission" date="2015-07" db="EMBL/GenBank/DDBJ databases">
        <title>Isolation and Genomic Characterization of a Novel Halophilic Metal-Reducing Deltaproteobacterium from the Deep Subsurface.</title>
        <authorList>
            <person name="Badalamenti J.P."/>
            <person name="Summers Z.M."/>
            <person name="Gralnick J.A."/>
            <person name="Bond D.R."/>
        </authorList>
    </citation>
    <scope>NUCLEOTIDE SEQUENCE [LARGE SCALE GENOMIC DNA]</scope>
    <source>
        <strain evidence="10 11">WTL</strain>
    </source>
</reference>
<dbReference type="SUPFAM" id="SSF53448">
    <property type="entry name" value="Nucleotide-diphospho-sugar transferases"/>
    <property type="match status" value="1"/>
</dbReference>
<dbReference type="InterPro" id="IPR013482">
    <property type="entry name" value="Molybde_CF_guanTrfase"/>
</dbReference>
<comment type="domain">
    <text evidence="8">The N-terminal domain determines nucleotide recognition and specific binding, while the C-terminal domain determines the specific binding to the target protein.</text>
</comment>
<dbReference type="STRING" id="1603606.DSOUD_0596"/>
<feature type="domain" description="MobA-like NTP transferase" evidence="9">
    <location>
        <begin position="20"/>
        <end position="164"/>
    </location>
</feature>
<keyword evidence="7 8" id="KW-0501">Molybdenum cofactor biosynthesis</keyword>
<feature type="binding site" evidence="8">
    <location>
        <position position="107"/>
    </location>
    <ligand>
        <name>Mg(2+)</name>
        <dbReference type="ChEBI" id="CHEBI:18420"/>
    </ligand>
</feature>
<dbReference type="GO" id="GO:1902758">
    <property type="term" value="P:bis(molybdopterin guanine dinucleotide)molybdenum biosynthetic process"/>
    <property type="evidence" value="ECO:0007669"/>
    <property type="project" value="TreeGrafter"/>
</dbReference>
<feature type="binding site" evidence="8">
    <location>
        <begin position="23"/>
        <end position="25"/>
    </location>
    <ligand>
        <name>GTP</name>
        <dbReference type="ChEBI" id="CHEBI:37565"/>
    </ligand>
</feature>
<keyword evidence="5 8" id="KW-0460">Magnesium</keyword>
<dbReference type="OrthoDB" id="9788394at2"/>
<evidence type="ECO:0000256" key="3">
    <source>
        <dbReference type="ARBA" id="ARBA00022723"/>
    </source>
</evidence>
<comment type="cofactor">
    <cofactor evidence="8">
        <name>Mg(2+)</name>
        <dbReference type="ChEBI" id="CHEBI:18420"/>
    </cofactor>
</comment>
<dbReference type="Gene3D" id="3.90.550.10">
    <property type="entry name" value="Spore Coat Polysaccharide Biosynthesis Protein SpsA, Chain A"/>
    <property type="match status" value="1"/>
</dbReference>
<keyword evidence="10" id="KW-0548">Nucleotidyltransferase</keyword>
<comment type="caution">
    <text evidence="8">Lacks conserved residue(s) required for the propagation of feature annotation.</text>
</comment>
<gene>
    <name evidence="8" type="primary">mobA</name>
    <name evidence="10" type="ORF">DSOUD_0596</name>
</gene>
<organism evidence="10 11">
    <name type="scientific">Desulfuromonas soudanensis</name>
    <dbReference type="NCBI Taxonomy" id="1603606"/>
    <lineage>
        <taxon>Bacteria</taxon>
        <taxon>Pseudomonadati</taxon>
        <taxon>Thermodesulfobacteriota</taxon>
        <taxon>Desulfuromonadia</taxon>
        <taxon>Desulfuromonadales</taxon>
        <taxon>Desulfuromonadaceae</taxon>
        <taxon>Desulfuromonas</taxon>
    </lineage>
</organism>
<keyword evidence="6 8" id="KW-0342">GTP-binding</keyword>
<evidence type="ECO:0000259" key="9">
    <source>
        <dbReference type="Pfam" id="PF12804"/>
    </source>
</evidence>
<dbReference type="CDD" id="cd02503">
    <property type="entry name" value="MobA"/>
    <property type="match status" value="1"/>
</dbReference>
<dbReference type="Proteomes" id="UP000057158">
    <property type="component" value="Chromosome"/>
</dbReference>
<dbReference type="KEGG" id="des:DSOUD_0596"/>
<dbReference type="AlphaFoldDB" id="A0A0M4D4A6"/>
<dbReference type="PATRIC" id="fig|1603606.3.peg.648"/>
<accession>A0A0M4D4A6</accession>
<evidence type="ECO:0000256" key="2">
    <source>
        <dbReference type="ARBA" id="ARBA00022679"/>
    </source>
</evidence>
<dbReference type="GO" id="GO:0046872">
    <property type="term" value="F:metal ion binding"/>
    <property type="evidence" value="ECO:0007669"/>
    <property type="project" value="UniProtKB-KW"/>
</dbReference>
<evidence type="ECO:0000313" key="11">
    <source>
        <dbReference type="Proteomes" id="UP000057158"/>
    </source>
</evidence>
<keyword evidence="11" id="KW-1185">Reference proteome</keyword>
<dbReference type="PANTHER" id="PTHR19136:SF81">
    <property type="entry name" value="MOLYBDENUM COFACTOR GUANYLYLTRANSFERASE"/>
    <property type="match status" value="1"/>
</dbReference>
<keyword evidence="4 8" id="KW-0547">Nucleotide-binding</keyword>
<dbReference type="GO" id="GO:0061603">
    <property type="term" value="F:molybdenum cofactor guanylyltransferase activity"/>
    <property type="evidence" value="ECO:0007669"/>
    <property type="project" value="UniProtKB-EC"/>
</dbReference>
<dbReference type="EMBL" id="CP010802">
    <property type="protein sequence ID" value="ALC15385.1"/>
    <property type="molecule type" value="Genomic_DNA"/>
</dbReference>
<evidence type="ECO:0000256" key="4">
    <source>
        <dbReference type="ARBA" id="ARBA00022741"/>
    </source>
</evidence>
<evidence type="ECO:0000256" key="7">
    <source>
        <dbReference type="ARBA" id="ARBA00023150"/>
    </source>
</evidence>
<feature type="binding site" evidence="8">
    <location>
        <position position="107"/>
    </location>
    <ligand>
        <name>GTP</name>
        <dbReference type="ChEBI" id="CHEBI:37565"/>
    </ligand>
</feature>
<comment type="similarity">
    <text evidence="8">Belongs to the MobA family.</text>
</comment>
<dbReference type="EC" id="2.7.7.77" evidence="8"/>
<keyword evidence="1 8" id="KW-0963">Cytoplasm</keyword>
<keyword evidence="2 8" id="KW-0808">Transferase</keyword>
<comment type="subcellular location">
    <subcellularLocation>
        <location evidence="8">Cytoplasm</location>
    </subcellularLocation>
</comment>
<sequence>MQIPHIDNAPPGEPLQDVTGVILAGGRSSRMGRDKALLEVDGVPLFERVLSVMTPLFSRLLIAGERPDLARPDLPFVPDIYPGSALGGLHAGLTAAETQWIFVAACDMPYPDPALIRQILALRFGYDVVVPRTATGLEPLFALYGKGCLAPMEAMLRQGSCRIYDFYDEVRVRVLTAEELPAGADRAFVNINTPTDYGRATERKP</sequence>
<dbReference type="RefSeq" id="WP_053549599.1">
    <property type="nucleotide sequence ID" value="NZ_CP010802.1"/>
</dbReference>
<keyword evidence="3 8" id="KW-0479">Metal-binding</keyword>
<evidence type="ECO:0000256" key="1">
    <source>
        <dbReference type="ARBA" id="ARBA00022490"/>
    </source>
</evidence>
<evidence type="ECO:0000256" key="5">
    <source>
        <dbReference type="ARBA" id="ARBA00022842"/>
    </source>
</evidence>
<dbReference type="Pfam" id="PF12804">
    <property type="entry name" value="NTP_transf_3"/>
    <property type="match status" value="1"/>
</dbReference>
<protein>
    <recommendedName>
        <fullName evidence="8">Probable molybdenum cofactor guanylyltransferase</fullName>
        <shortName evidence="8">MoCo guanylyltransferase</shortName>
        <ecNumber evidence="8">2.7.7.77</ecNumber>
    </recommendedName>
    <alternativeName>
        <fullName evidence="8">GTP:molybdopterin guanylyltransferase</fullName>
    </alternativeName>
    <alternativeName>
        <fullName evidence="8">Mo-MPT guanylyltransferase</fullName>
    </alternativeName>
    <alternativeName>
        <fullName evidence="8">Molybdopterin guanylyltransferase</fullName>
    </alternativeName>
    <alternativeName>
        <fullName evidence="8">Molybdopterin-guanine dinucleotide synthase</fullName>
        <shortName evidence="8">MGD synthase</shortName>
    </alternativeName>
</protein>
<feature type="binding site" evidence="8">
    <location>
        <position position="79"/>
    </location>
    <ligand>
        <name>GTP</name>
        <dbReference type="ChEBI" id="CHEBI:37565"/>
    </ligand>
</feature>
<comment type="function">
    <text evidence="8">Transfers a GMP moiety from GTP to Mo-molybdopterin (Mo-MPT) cofactor (Moco or molybdenum cofactor) to form Mo-molybdopterin guanine dinucleotide (Mo-MGD) cofactor.</text>
</comment>
<evidence type="ECO:0000256" key="6">
    <source>
        <dbReference type="ARBA" id="ARBA00023134"/>
    </source>
</evidence>
<comment type="catalytic activity">
    <reaction evidence="8">
        <text>Mo-molybdopterin + GTP + H(+) = Mo-molybdopterin guanine dinucleotide + diphosphate</text>
        <dbReference type="Rhea" id="RHEA:34243"/>
        <dbReference type="ChEBI" id="CHEBI:15378"/>
        <dbReference type="ChEBI" id="CHEBI:33019"/>
        <dbReference type="ChEBI" id="CHEBI:37565"/>
        <dbReference type="ChEBI" id="CHEBI:71302"/>
        <dbReference type="ChEBI" id="CHEBI:71310"/>
        <dbReference type="EC" id="2.7.7.77"/>
    </reaction>
</comment>
<dbReference type="InterPro" id="IPR029044">
    <property type="entry name" value="Nucleotide-diphossugar_trans"/>
</dbReference>
<dbReference type="PANTHER" id="PTHR19136">
    <property type="entry name" value="MOLYBDENUM COFACTOR GUANYLYLTRANSFERASE"/>
    <property type="match status" value="1"/>
</dbReference>
<dbReference type="InterPro" id="IPR025877">
    <property type="entry name" value="MobA-like_NTP_Trfase"/>
</dbReference>
<feature type="binding site" evidence="8">
    <location>
        <position position="35"/>
    </location>
    <ligand>
        <name>GTP</name>
        <dbReference type="ChEBI" id="CHEBI:37565"/>
    </ligand>
</feature>
<proteinExistence type="inferred from homology"/>
<name>A0A0M4D4A6_9BACT</name>
<dbReference type="GO" id="GO:0005525">
    <property type="term" value="F:GTP binding"/>
    <property type="evidence" value="ECO:0007669"/>
    <property type="project" value="UniProtKB-UniRule"/>
</dbReference>
<dbReference type="GO" id="GO:0005737">
    <property type="term" value="C:cytoplasm"/>
    <property type="evidence" value="ECO:0007669"/>
    <property type="project" value="UniProtKB-SubCell"/>
</dbReference>
<evidence type="ECO:0000313" key="10">
    <source>
        <dbReference type="EMBL" id="ALC15385.1"/>
    </source>
</evidence>